<name>A0AC34R4L7_9BILA</name>
<evidence type="ECO:0000313" key="2">
    <source>
        <dbReference type="WBParaSite" id="JU765_v2.g3270.t1"/>
    </source>
</evidence>
<dbReference type="WBParaSite" id="JU765_v2.g3270.t1">
    <property type="protein sequence ID" value="JU765_v2.g3270.t1"/>
    <property type="gene ID" value="JU765_v2.g3270"/>
</dbReference>
<sequence length="99" mass="11269">MEEPSVKHNADADSLSISTTSTNSEQTSGLFRRPMNLGFIEDEDVNSNDNENPEIQQLDEQTDDEHDANNENAENETTTLIKPEQPRMSFDDLWPFLPE</sequence>
<evidence type="ECO:0000313" key="1">
    <source>
        <dbReference type="Proteomes" id="UP000887576"/>
    </source>
</evidence>
<accession>A0AC34R4L7</accession>
<reference evidence="2" key="1">
    <citation type="submission" date="2022-11" db="UniProtKB">
        <authorList>
            <consortium name="WormBaseParasite"/>
        </authorList>
    </citation>
    <scope>IDENTIFICATION</scope>
</reference>
<organism evidence="1 2">
    <name type="scientific">Panagrolaimus sp. JU765</name>
    <dbReference type="NCBI Taxonomy" id="591449"/>
    <lineage>
        <taxon>Eukaryota</taxon>
        <taxon>Metazoa</taxon>
        <taxon>Ecdysozoa</taxon>
        <taxon>Nematoda</taxon>
        <taxon>Chromadorea</taxon>
        <taxon>Rhabditida</taxon>
        <taxon>Tylenchina</taxon>
        <taxon>Panagrolaimomorpha</taxon>
        <taxon>Panagrolaimoidea</taxon>
        <taxon>Panagrolaimidae</taxon>
        <taxon>Panagrolaimus</taxon>
    </lineage>
</organism>
<proteinExistence type="predicted"/>
<dbReference type="Proteomes" id="UP000887576">
    <property type="component" value="Unplaced"/>
</dbReference>
<protein>
    <submittedName>
        <fullName evidence="2">Uncharacterized protein</fullName>
    </submittedName>
</protein>